<dbReference type="Gene3D" id="2.60.40.1190">
    <property type="match status" value="1"/>
</dbReference>
<dbReference type="Pfam" id="PF19313">
    <property type="entry name" value="DUF5916"/>
    <property type="match status" value="2"/>
</dbReference>
<dbReference type="SUPFAM" id="SSF49344">
    <property type="entry name" value="CBD9-like"/>
    <property type="match status" value="1"/>
</dbReference>
<keyword evidence="1" id="KW-0732">Signal</keyword>
<proteinExistence type="predicted"/>
<feature type="domain" description="DUF5916" evidence="2">
    <location>
        <begin position="219"/>
        <end position="318"/>
    </location>
</feature>
<sequence length="749" mass="84063">MKFPCVVSFLALALSAPTAQAISVDGRIDPVEWQGAQHVTDFRLTQPLTRAPVPQPTEAWILATPEGLAVGFRNTQPASVPRTRQHLQRDQNAQADRVNLYVDFDGDGRAGYDFRVYLSNSIGDLTITNENQFNADWDGDWRHATSEDDAGWSVEMLIPWHLAPMRDREGGRRTLGIQLDRTIGATGERASWPAVSFSEQRYLSALNKIEVPLYRQTLLAVTPYVAAVSDLMAGRYAADAGADVFWKPNGRFQLSASINPDFSQVESDALVVNFSATETFFNEKRPFFTENQNFFDVPFGAYNGRSRLVYTRRVGAGSDDGTGQGDVTAAVKLNGSGAGFNFGLFAATEADAEGRDFQAARVTRDWEHQGVGAMITRVTRPNLDREASVLEFDHRWMPNASWSVRTAAAGSLVAKSGEKVRDTGAQARIDWDMGGGWRQQLYLLHLGDDFQMSDFGYLERNNFNLARYDLARRYTSFPEASRYRSSDWHAVVSTRYTDRGLHIADTLTLNRTGQLRNGGNDAFEIGVWGPWRDDLTTRGHGLVEMRSSLWATYDHSRPRQGDSPWSFDAGAGFLAQGVGDFAGGEMRAEFVPTYHASDRLRIFTGLEVDRDPEWLLWRGRENVLGEYRKRMLSLNAGTEWLIDDRQELRIRLESIGLDAKAKRAWNTGAGGKPQPASTMIQNFGLRSLGFQVRYRYELAPLSYLYIAYVRGGDSIDDGLGPFTAHREFRKSMELRDSEQVLVKLSYRFE</sequence>
<dbReference type="InterPro" id="IPR045670">
    <property type="entry name" value="DUF5916"/>
</dbReference>
<dbReference type="EMBL" id="AP024545">
    <property type="protein sequence ID" value="BCT93156.1"/>
    <property type="molecule type" value="Genomic_DNA"/>
</dbReference>
<keyword evidence="4" id="KW-1185">Reference proteome</keyword>
<evidence type="ECO:0000313" key="3">
    <source>
        <dbReference type="EMBL" id="BCT93156.1"/>
    </source>
</evidence>
<name>A0ABN6FX50_9GAMM</name>
<accession>A0ABN6FX50</accession>
<evidence type="ECO:0000256" key="1">
    <source>
        <dbReference type="SAM" id="SignalP"/>
    </source>
</evidence>
<evidence type="ECO:0000313" key="4">
    <source>
        <dbReference type="Proteomes" id="UP000681317"/>
    </source>
</evidence>
<feature type="domain" description="DUF5916" evidence="2">
    <location>
        <begin position="376"/>
        <end position="713"/>
    </location>
</feature>
<dbReference type="RefSeq" id="WP_213434098.1">
    <property type="nucleotide sequence ID" value="NZ_AP024545.1"/>
</dbReference>
<protein>
    <recommendedName>
        <fullName evidence="2">DUF5916 domain-containing protein</fullName>
    </recommendedName>
</protein>
<reference evidence="3 4" key="1">
    <citation type="submission" date="2021-03" db="EMBL/GenBank/DDBJ databases">
        <title>Complete Genome Sequences of Two Lysobacter Strains Isolated from Sea Water (Lysobacter caseinilyticus) and Soil (Lysobacter helvus) in South Korea.</title>
        <authorList>
            <person name="Watanabe Y."/>
            <person name="Arakawa K."/>
        </authorList>
    </citation>
    <scope>NUCLEOTIDE SEQUENCE [LARGE SCALE GENOMIC DNA]</scope>
    <source>
        <strain evidence="3 4">KVB24</strain>
    </source>
</reference>
<gene>
    <name evidence="3" type="ORF">LYSCAS_21800</name>
</gene>
<evidence type="ECO:0000259" key="2">
    <source>
        <dbReference type="Pfam" id="PF19313"/>
    </source>
</evidence>
<organism evidence="3 4">
    <name type="scientific">Noviluteimonas caseinilytica</name>
    <dbReference type="NCBI Taxonomy" id="2675101"/>
    <lineage>
        <taxon>Bacteria</taxon>
        <taxon>Pseudomonadati</taxon>
        <taxon>Pseudomonadota</taxon>
        <taxon>Gammaproteobacteria</taxon>
        <taxon>Lysobacterales</taxon>
        <taxon>Lysobacteraceae</taxon>
        <taxon>Noviluteimonas</taxon>
    </lineage>
</organism>
<dbReference type="Proteomes" id="UP000681317">
    <property type="component" value="Chromosome"/>
</dbReference>
<feature type="chain" id="PRO_5046336465" description="DUF5916 domain-containing protein" evidence="1">
    <location>
        <begin position="22"/>
        <end position="749"/>
    </location>
</feature>
<feature type="signal peptide" evidence="1">
    <location>
        <begin position="1"/>
        <end position="21"/>
    </location>
</feature>